<keyword evidence="1" id="KW-0092">Biotin</keyword>
<proteinExistence type="predicted"/>
<sequence>MMAQYVVELDGGRERLVQIREATRGQWVATVESPVEEWGERKEVAVQLVGRQEGGRVVVRVNGVEHTLGVGTVAGATGEVRVQGTAASAAGGEARRATVRSAGEVVLSRSARDCSKAPAAAVSAEDVQRSPMTGVVLSVEVAAGERVECGQALAVIEAMKMENTLYATHAGVIGEVCVGPGETVRKDDVLMRWDAGESNQNEEL</sequence>
<dbReference type="InterPro" id="IPR001882">
    <property type="entry name" value="Biotin_BS"/>
</dbReference>
<feature type="domain" description="Lipoyl-binding" evidence="2">
    <location>
        <begin position="119"/>
        <end position="194"/>
    </location>
</feature>
<dbReference type="PANTHER" id="PTHR45266:SF3">
    <property type="entry name" value="OXALOACETATE DECARBOXYLASE ALPHA CHAIN"/>
    <property type="match status" value="1"/>
</dbReference>
<protein>
    <recommendedName>
        <fullName evidence="2">Lipoyl-binding domain-containing protein</fullName>
    </recommendedName>
</protein>
<dbReference type="PROSITE" id="PS00188">
    <property type="entry name" value="BIOTIN"/>
    <property type="match status" value="1"/>
</dbReference>
<evidence type="ECO:0000313" key="3">
    <source>
        <dbReference type="EMBL" id="TXD36051.1"/>
    </source>
</evidence>
<dbReference type="EMBL" id="VOSM01000006">
    <property type="protein sequence ID" value="TXD36051.1"/>
    <property type="molecule type" value="Genomic_DNA"/>
</dbReference>
<dbReference type="Proteomes" id="UP000321412">
    <property type="component" value="Unassembled WGS sequence"/>
</dbReference>
<organism evidence="3 4">
    <name type="scientific">Lujinxingia vulgaris</name>
    <dbReference type="NCBI Taxonomy" id="2600176"/>
    <lineage>
        <taxon>Bacteria</taxon>
        <taxon>Deltaproteobacteria</taxon>
        <taxon>Bradymonadales</taxon>
        <taxon>Lujinxingiaceae</taxon>
        <taxon>Lujinxingia</taxon>
    </lineage>
</organism>
<comment type="caution">
    <text evidence="3">The sequence shown here is derived from an EMBL/GenBank/DDBJ whole genome shotgun (WGS) entry which is preliminary data.</text>
</comment>
<dbReference type="Pfam" id="PF00364">
    <property type="entry name" value="Biotin_lipoyl"/>
    <property type="match status" value="1"/>
</dbReference>
<dbReference type="PANTHER" id="PTHR45266">
    <property type="entry name" value="OXALOACETATE DECARBOXYLASE ALPHA CHAIN"/>
    <property type="match status" value="1"/>
</dbReference>
<dbReference type="InterPro" id="IPR050709">
    <property type="entry name" value="Biotin_Carboxyl_Carrier/Decarb"/>
</dbReference>
<dbReference type="InterPro" id="IPR000089">
    <property type="entry name" value="Biotin_lipoyl"/>
</dbReference>
<dbReference type="CDD" id="cd06850">
    <property type="entry name" value="biotinyl_domain"/>
    <property type="match status" value="1"/>
</dbReference>
<dbReference type="InterPro" id="IPR011053">
    <property type="entry name" value="Single_hybrid_motif"/>
</dbReference>
<dbReference type="PROSITE" id="PS50968">
    <property type="entry name" value="BIOTINYL_LIPOYL"/>
    <property type="match status" value="1"/>
</dbReference>
<accession>A0A5C6X8H7</accession>
<dbReference type="Gene3D" id="2.40.50.100">
    <property type="match status" value="1"/>
</dbReference>
<reference evidence="3 4" key="1">
    <citation type="submission" date="2019-08" db="EMBL/GenBank/DDBJ databases">
        <title>Bradymonadales sp. TMQ4.</title>
        <authorList>
            <person name="Liang Q."/>
        </authorList>
    </citation>
    <scope>NUCLEOTIDE SEQUENCE [LARGE SCALE GENOMIC DNA]</scope>
    <source>
        <strain evidence="3 4">TMQ4</strain>
    </source>
</reference>
<evidence type="ECO:0000313" key="4">
    <source>
        <dbReference type="Proteomes" id="UP000321412"/>
    </source>
</evidence>
<evidence type="ECO:0000256" key="1">
    <source>
        <dbReference type="ARBA" id="ARBA00023267"/>
    </source>
</evidence>
<dbReference type="FunFam" id="2.40.50.100:FF:000003">
    <property type="entry name" value="Acetyl-CoA carboxylase biotin carboxyl carrier protein"/>
    <property type="match status" value="1"/>
</dbReference>
<gene>
    <name evidence="3" type="ORF">FRC98_13060</name>
</gene>
<name>A0A5C6X8H7_9DELT</name>
<dbReference type="AlphaFoldDB" id="A0A5C6X8H7"/>
<dbReference type="SUPFAM" id="SSF51230">
    <property type="entry name" value="Single hybrid motif"/>
    <property type="match status" value="1"/>
</dbReference>
<evidence type="ECO:0000259" key="2">
    <source>
        <dbReference type="PROSITE" id="PS50968"/>
    </source>
</evidence>
<keyword evidence="4" id="KW-1185">Reference proteome</keyword>